<dbReference type="Proteomes" id="UP001549162">
    <property type="component" value="Unassembled WGS sequence"/>
</dbReference>
<dbReference type="InterPro" id="IPR036249">
    <property type="entry name" value="Thioredoxin-like_sf"/>
</dbReference>
<evidence type="ECO:0000313" key="3">
    <source>
        <dbReference type="Proteomes" id="UP001549162"/>
    </source>
</evidence>
<dbReference type="RefSeq" id="WP_354368764.1">
    <property type="nucleotide sequence ID" value="NZ_JBEPMA010000010.1"/>
</dbReference>
<organism evidence="2 3">
    <name type="scientific">Peptoniphilus olsenii</name>
    <dbReference type="NCBI Taxonomy" id="411570"/>
    <lineage>
        <taxon>Bacteria</taxon>
        <taxon>Bacillati</taxon>
        <taxon>Bacillota</taxon>
        <taxon>Tissierellia</taxon>
        <taxon>Tissierellales</taxon>
        <taxon>Peptoniphilaceae</taxon>
        <taxon>Peptoniphilus</taxon>
    </lineage>
</organism>
<dbReference type="EMBL" id="JBEPMA010000010">
    <property type="protein sequence ID" value="MET3617899.1"/>
    <property type="molecule type" value="Genomic_DNA"/>
</dbReference>
<dbReference type="InterPro" id="IPR053152">
    <property type="entry name" value="Hydrolase_YcaC-like"/>
</dbReference>
<reference evidence="2 3" key="1">
    <citation type="submission" date="2024-06" db="EMBL/GenBank/DDBJ databases">
        <title>Genomic Encyclopedia of Type Strains, Phase IV (KMG-IV): sequencing the most valuable type-strain genomes for metagenomic binning, comparative biology and taxonomic classification.</title>
        <authorList>
            <person name="Goeker M."/>
        </authorList>
    </citation>
    <scope>NUCLEOTIDE SEQUENCE [LARGE SCALE GENOMIC DNA]</scope>
    <source>
        <strain evidence="2 3">DSM 21460</strain>
    </source>
</reference>
<comment type="caution">
    <text evidence="2">The sequence shown here is derived from an EMBL/GenBank/DDBJ whole genome shotgun (WGS) entry which is preliminary data.</text>
</comment>
<protein>
    <submittedName>
        <fullName evidence="2">Nicotinamidase-related amidase</fullName>
    </submittedName>
</protein>
<dbReference type="CDD" id="cd03057">
    <property type="entry name" value="GST_N_Beta"/>
    <property type="match status" value="1"/>
</dbReference>
<evidence type="ECO:0000259" key="1">
    <source>
        <dbReference type="PROSITE" id="PS50404"/>
    </source>
</evidence>
<dbReference type="PANTHER" id="PTHR43559:SF1">
    <property type="entry name" value="HYDROLASE"/>
    <property type="match status" value="1"/>
</dbReference>
<dbReference type="PROSITE" id="PS50404">
    <property type="entry name" value="GST_NTER"/>
    <property type="match status" value="1"/>
</dbReference>
<dbReference type="InterPro" id="IPR004045">
    <property type="entry name" value="Glutathione_S-Trfase_N"/>
</dbReference>
<dbReference type="SUPFAM" id="SSF52833">
    <property type="entry name" value="Thioredoxin-like"/>
    <property type="match status" value="1"/>
</dbReference>
<dbReference type="Gene3D" id="3.40.50.850">
    <property type="entry name" value="Isochorismatase-like"/>
    <property type="match status" value="1"/>
</dbReference>
<name>A0ABV2JDM6_9FIRM</name>
<dbReference type="PANTHER" id="PTHR43559">
    <property type="entry name" value="HYDROLASE YCAC-RELATED"/>
    <property type="match status" value="1"/>
</dbReference>
<feature type="domain" description="GST N-terminal" evidence="1">
    <location>
        <begin position="1"/>
        <end position="76"/>
    </location>
</feature>
<sequence>MMKLYYAPGTCALSVWISLEWAGADYEVEQVKLGSDEYKKINPLGAVPALDTGNEKIKTQANAILQYVADLYPDVKPIDRTTINSWEDEEFNEAVKSTGRKKLIMTALWTEACLSFPALDAVKEGYDVYAVVDAVGGTSKTAHETALRRMEQAGVKLISWVQLACELQRDWNREETAEEFANILFGK</sequence>
<dbReference type="Pfam" id="PF00857">
    <property type="entry name" value="Isochorismatase"/>
    <property type="match status" value="1"/>
</dbReference>
<dbReference type="Pfam" id="PF02798">
    <property type="entry name" value="GST_N"/>
    <property type="match status" value="1"/>
</dbReference>
<keyword evidence="3" id="KW-1185">Reference proteome</keyword>
<gene>
    <name evidence="2" type="ORF">ABID14_001534</name>
</gene>
<dbReference type="InterPro" id="IPR000868">
    <property type="entry name" value="Isochorismatase-like_dom"/>
</dbReference>
<dbReference type="SUPFAM" id="SSF52499">
    <property type="entry name" value="Isochorismatase-like hydrolases"/>
    <property type="match status" value="1"/>
</dbReference>
<accession>A0ABV2JDM6</accession>
<dbReference type="InterPro" id="IPR036380">
    <property type="entry name" value="Isochorismatase-like_sf"/>
</dbReference>
<proteinExistence type="predicted"/>
<evidence type="ECO:0000313" key="2">
    <source>
        <dbReference type="EMBL" id="MET3617899.1"/>
    </source>
</evidence>